<feature type="transmembrane region" description="Helical" evidence="1">
    <location>
        <begin position="28"/>
        <end position="47"/>
    </location>
</feature>
<keyword evidence="1" id="KW-1133">Transmembrane helix</keyword>
<feature type="transmembrane region" description="Helical" evidence="1">
    <location>
        <begin position="184"/>
        <end position="203"/>
    </location>
</feature>
<keyword evidence="2" id="KW-0496">Mitochondrion</keyword>
<feature type="transmembrane region" description="Helical" evidence="1">
    <location>
        <begin position="161"/>
        <end position="178"/>
    </location>
</feature>
<keyword evidence="1" id="KW-0812">Transmembrane</keyword>
<reference evidence="2" key="1">
    <citation type="submission" date="2015-02" db="EMBL/GenBank/DDBJ databases">
        <title>A comparative analysis of mitochondrial genomes in Gyrodactylus (Platyhelminthes: Monogenea) and genome descriptions of two new gyrodactylids, Gyrodactylus parvae and Gyrodactylus variegatus.</title>
        <authorList>
            <person name="Ye F."/>
            <person name="You P."/>
        </authorList>
    </citation>
    <scope>NUCLEOTIDE SEQUENCE</scope>
</reference>
<geneLocation type="mitochondrion" evidence="2"/>
<gene>
    <name evidence="2" type="primary">ND2</name>
</gene>
<organism evidence="2">
    <name type="scientific">Gyrodactylus sp. FY-2015</name>
    <dbReference type="NCBI Taxonomy" id="1678844"/>
    <lineage>
        <taxon>Eukaryota</taxon>
        <taxon>Metazoa</taxon>
        <taxon>Spiralia</taxon>
        <taxon>Lophotrochozoa</taxon>
        <taxon>Platyhelminthes</taxon>
        <taxon>Monogenea</taxon>
        <taxon>Monopisthocotylea</taxon>
        <taxon>Gyrodactylidea</taxon>
        <taxon>Gyrodactylidae</taxon>
        <taxon>Gyrodactylus</taxon>
    </lineage>
</organism>
<dbReference type="EMBL" id="KP780991">
    <property type="protein sequence ID" value="AKP19671.1"/>
    <property type="molecule type" value="Genomic_DNA"/>
</dbReference>
<feature type="transmembrane region" description="Helical" evidence="1">
    <location>
        <begin position="59"/>
        <end position="80"/>
    </location>
</feature>
<feature type="transmembrane region" description="Helical" evidence="1">
    <location>
        <begin position="137"/>
        <end position="154"/>
    </location>
</feature>
<protein>
    <submittedName>
        <fullName evidence="2">NADH dehydrogenase subunit 2</fullName>
    </submittedName>
</protein>
<evidence type="ECO:0000256" key="1">
    <source>
        <dbReference type="SAM" id="Phobius"/>
    </source>
</evidence>
<feature type="transmembrane region" description="Helical" evidence="1">
    <location>
        <begin position="255"/>
        <end position="274"/>
    </location>
</feature>
<accession>A0A7R5WC62</accession>
<proteinExistence type="predicted"/>
<sequence length="285" mass="32551">MIINIFSSLSFMLISICLLISMASSNILVLWVLIEVSGFCLIYILLSSEDNANISFSSFLFYLINGISSILIISGVYFSSNVLIEFGMASKFFMFPFSIALFYIFNNVSWSAIFIIGSMFKIFIISLSNIVEVLFNWSLVYLTLLVCFLFILFMSLNTKGVWFILNLSSSCVLFIGCIELSNNIVWIILVLYLILSYANIQLLSNVDILNNSYIVSNNSISINFLIYTVGFPLSINFVYKFTSVIVLLFTNNVMFMWIWSIYTIIETGYLFFYFSSILSSIKSLY</sequence>
<feature type="transmembrane region" description="Helical" evidence="1">
    <location>
        <begin position="224"/>
        <end position="249"/>
    </location>
</feature>
<dbReference type="AlphaFoldDB" id="A0A7R5WC62"/>
<feature type="transmembrane region" description="Helical" evidence="1">
    <location>
        <begin position="5"/>
        <end position="22"/>
    </location>
</feature>
<keyword evidence="1" id="KW-0472">Membrane</keyword>
<evidence type="ECO:0000313" key="2">
    <source>
        <dbReference type="EMBL" id="AKP19671.1"/>
    </source>
</evidence>
<name>A0A7R5WC62_9PLAT</name>